<dbReference type="InterPro" id="IPR023772">
    <property type="entry name" value="DNA-bd_HTH_TetR-type_CS"/>
</dbReference>
<dbReference type="InterPro" id="IPR001647">
    <property type="entry name" value="HTH_TetR"/>
</dbReference>
<protein>
    <submittedName>
        <fullName evidence="4">TetR/AcrR family transcriptional regulator</fullName>
    </submittedName>
</protein>
<proteinExistence type="predicted"/>
<dbReference type="GO" id="GO:0003677">
    <property type="term" value="F:DNA binding"/>
    <property type="evidence" value="ECO:0007669"/>
    <property type="project" value="UniProtKB-UniRule"/>
</dbReference>
<dbReference type="PRINTS" id="PR00455">
    <property type="entry name" value="HTHTETR"/>
</dbReference>
<sequence length="208" mass="24227">MGDELETREKLLESAMSEFSENGYMKASLRKICADAGVTTGALYFFFKNKNDLFKAIVDEPLKELCRLLTEHYMQDAQDMDSDDPAVLSAEYHIDTHTDLDKLVDYMYLHYDVFMLLLTGAQGSEYENTVDMIVDMTEKGFRISAEKAAARMPNCHVDEYMLHWITHISVDAYTHLLTHERDVEKAKLHMRRVMEFLIKIWFTMIVED</sequence>
<organism evidence="4 5">
    <name type="scientific">Hominimerdicola aceti</name>
    <dbReference type="NCBI Taxonomy" id="2981726"/>
    <lineage>
        <taxon>Bacteria</taxon>
        <taxon>Bacillati</taxon>
        <taxon>Bacillota</taxon>
        <taxon>Clostridia</taxon>
        <taxon>Eubacteriales</taxon>
        <taxon>Oscillospiraceae</taxon>
        <taxon>Hominimerdicola</taxon>
    </lineage>
</organism>
<dbReference type="Proteomes" id="UP001208131">
    <property type="component" value="Unassembled WGS sequence"/>
</dbReference>
<dbReference type="PANTHER" id="PTHR43479:SF11">
    <property type="entry name" value="ACREF_ENVCD OPERON REPRESSOR-RELATED"/>
    <property type="match status" value="1"/>
</dbReference>
<evidence type="ECO:0000256" key="1">
    <source>
        <dbReference type="ARBA" id="ARBA00023125"/>
    </source>
</evidence>
<dbReference type="RefSeq" id="WP_267300705.1">
    <property type="nucleotide sequence ID" value="NZ_JAOQJZ010000004.1"/>
</dbReference>
<dbReference type="EMBL" id="JAOQJZ010000004">
    <property type="protein sequence ID" value="MCU6705353.1"/>
    <property type="molecule type" value="Genomic_DNA"/>
</dbReference>
<reference evidence="4 5" key="1">
    <citation type="journal article" date="2021" name="ISME Commun">
        <title>Automated analysis of genomic sequences facilitates high-throughput and comprehensive description of bacteria.</title>
        <authorList>
            <person name="Hitch T.C.A."/>
        </authorList>
    </citation>
    <scope>NUCLEOTIDE SEQUENCE [LARGE SCALE GENOMIC DNA]</scope>
    <source>
        <strain evidence="4 5">Sanger_31</strain>
    </source>
</reference>
<dbReference type="AlphaFoldDB" id="A0AAE3IFK2"/>
<evidence type="ECO:0000259" key="3">
    <source>
        <dbReference type="PROSITE" id="PS50977"/>
    </source>
</evidence>
<dbReference type="Pfam" id="PF00440">
    <property type="entry name" value="TetR_N"/>
    <property type="match status" value="1"/>
</dbReference>
<dbReference type="PROSITE" id="PS01081">
    <property type="entry name" value="HTH_TETR_1"/>
    <property type="match status" value="1"/>
</dbReference>
<keyword evidence="1 2" id="KW-0238">DNA-binding</keyword>
<accession>A0AAE3IFK2</accession>
<keyword evidence="5" id="KW-1185">Reference proteome</keyword>
<dbReference type="PROSITE" id="PS50977">
    <property type="entry name" value="HTH_TETR_2"/>
    <property type="match status" value="1"/>
</dbReference>
<dbReference type="SUPFAM" id="SSF46689">
    <property type="entry name" value="Homeodomain-like"/>
    <property type="match status" value="1"/>
</dbReference>
<name>A0AAE3IFK2_9FIRM</name>
<evidence type="ECO:0000256" key="2">
    <source>
        <dbReference type="PROSITE-ProRule" id="PRU00335"/>
    </source>
</evidence>
<evidence type="ECO:0000313" key="5">
    <source>
        <dbReference type="Proteomes" id="UP001208131"/>
    </source>
</evidence>
<gene>
    <name evidence="4" type="ORF">OCV57_05350</name>
</gene>
<dbReference type="PANTHER" id="PTHR43479">
    <property type="entry name" value="ACREF/ENVCD OPERON REPRESSOR-RELATED"/>
    <property type="match status" value="1"/>
</dbReference>
<dbReference type="InterPro" id="IPR050624">
    <property type="entry name" value="HTH-type_Tx_Regulator"/>
</dbReference>
<dbReference type="InterPro" id="IPR009057">
    <property type="entry name" value="Homeodomain-like_sf"/>
</dbReference>
<feature type="DNA-binding region" description="H-T-H motif" evidence="2">
    <location>
        <begin position="28"/>
        <end position="47"/>
    </location>
</feature>
<dbReference type="Gene3D" id="1.10.357.10">
    <property type="entry name" value="Tetracycline Repressor, domain 2"/>
    <property type="match status" value="1"/>
</dbReference>
<evidence type="ECO:0000313" key="4">
    <source>
        <dbReference type="EMBL" id="MCU6705353.1"/>
    </source>
</evidence>
<comment type="caution">
    <text evidence="4">The sequence shown here is derived from an EMBL/GenBank/DDBJ whole genome shotgun (WGS) entry which is preliminary data.</text>
</comment>
<feature type="domain" description="HTH tetR-type" evidence="3">
    <location>
        <begin position="5"/>
        <end position="65"/>
    </location>
</feature>